<dbReference type="OrthoDB" id="9426166at2759"/>
<evidence type="ECO:0000313" key="1">
    <source>
        <dbReference type="EMBL" id="KAJ7307184.1"/>
    </source>
</evidence>
<gene>
    <name evidence="1" type="ORF">JRQ81_009172</name>
</gene>
<dbReference type="EMBL" id="JAPFRF010000019">
    <property type="protein sequence ID" value="KAJ7307184.1"/>
    <property type="molecule type" value="Genomic_DNA"/>
</dbReference>
<dbReference type="AlphaFoldDB" id="A0A9Q0X9F1"/>
<comment type="caution">
    <text evidence="1">The sequence shown here is derived from an EMBL/GenBank/DDBJ whole genome shotgun (WGS) entry which is preliminary data.</text>
</comment>
<keyword evidence="2" id="KW-1185">Reference proteome</keyword>
<dbReference type="Proteomes" id="UP001142489">
    <property type="component" value="Unassembled WGS sequence"/>
</dbReference>
<organism evidence="1 2">
    <name type="scientific">Phrynocephalus forsythii</name>
    <dbReference type="NCBI Taxonomy" id="171643"/>
    <lineage>
        <taxon>Eukaryota</taxon>
        <taxon>Metazoa</taxon>
        <taxon>Chordata</taxon>
        <taxon>Craniata</taxon>
        <taxon>Vertebrata</taxon>
        <taxon>Euteleostomi</taxon>
        <taxon>Lepidosauria</taxon>
        <taxon>Squamata</taxon>
        <taxon>Bifurcata</taxon>
        <taxon>Unidentata</taxon>
        <taxon>Episquamata</taxon>
        <taxon>Toxicofera</taxon>
        <taxon>Iguania</taxon>
        <taxon>Acrodonta</taxon>
        <taxon>Agamidae</taxon>
        <taxon>Agaminae</taxon>
        <taxon>Phrynocephalus</taxon>
    </lineage>
</organism>
<name>A0A9Q0X9F1_9SAUR</name>
<accession>A0A9Q0X9F1</accession>
<protein>
    <submittedName>
        <fullName evidence="1">Uncharacterized protein</fullName>
    </submittedName>
</protein>
<proteinExistence type="predicted"/>
<sequence>MPRDKIIALSLRPEVRELPSKHVDSSTKFKRGGVRVINTLEIQFLETSFGFYIPQAVQESNDRLSMIWSDLDPAAAVLLEQLAWQRKKSQIPDKAEENSHFAKDVRRAKPHAVHRQGSVFKKFIKSSQRTLLKKMKRSLFRLHTHENNLEDPSLSNLVEIKEQKTVERGWKKTFPKKREAESAGAPSARTIRLTITALDTQEKLSEMVDRLSEPSNSMSKEERLTYMHELLNELNTFTKLLQQQLLLQSPSEATTTPAAI</sequence>
<reference evidence="1" key="1">
    <citation type="journal article" date="2023" name="DNA Res.">
        <title>Chromosome-level genome assembly of Phrynocephalus forsythii using third-generation DNA sequencing and Hi-C analysis.</title>
        <authorList>
            <person name="Qi Y."/>
            <person name="Zhao W."/>
            <person name="Zhao Y."/>
            <person name="Niu C."/>
            <person name="Cao S."/>
            <person name="Zhang Y."/>
        </authorList>
    </citation>
    <scope>NUCLEOTIDE SEQUENCE</scope>
    <source>
        <tissue evidence="1">Muscle</tissue>
    </source>
</reference>
<evidence type="ECO:0000313" key="2">
    <source>
        <dbReference type="Proteomes" id="UP001142489"/>
    </source>
</evidence>